<feature type="domain" description="EAL" evidence="2">
    <location>
        <begin position="400"/>
        <end position="630"/>
    </location>
</feature>
<dbReference type="Gene3D" id="3.30.110.200">
    <property type="match status" value="1"/>
</dbReference>
<dbReference type="Gene3D" id="3.30.70.270">
    <property type="match status" value="1"/>
</dbReference>
<dbReference type="GO" id="GO:0016020">
    <property type="term" value="C:membrane"/>
    <property type="evidence" value="ECO:0007669"/>
    <property type="project" value="InterPro"/>
</dbReference>
<dbReference type="InterPro" id="IPR000160">
    <property type="entry name" value="GGDEF_dom"/>
</dbReference>
<evidence type="ECO:0000313" key="6">
    <source>
        <dbReference type="Proteomes" id="UP000503313"/>
    </source>
</evidence>
<dbReference type="Gene3D" id="6.20.270.20">
    <property type="entry name" value="LapD/MoxY periplasmic domain"/>
    <property type="match status" value="1"/>
</dbReference>
<gene>
    <name evidence="5" type="ORF">ADFLV_1766</name>
</gene>
<accession>A0AAE7BHF2</accession>
<dbReference type="PROSITE" id="PS50887">
    <property type="entry name" value="GGDEF"/>
    <property type="match status" value="1"/>
</dbReference>
<keyword evidence="1" id="KW-1133">Transmembrane helix</keyword>
<feature type="transmembrane region" description="Helical" evidence="1">
    <location>
        <begin position="6"/>
        <end position="27"/>
    </location>
</feature>
<dbReference type="GO" id="GO:0007165">
    <property type="term" value="P:signal transduction"/>
    <property type="evidence" value="ECO:0007669"/>
    <property type="project" value="InterPro"/>
</dbReference>
<keyword evidence="1" id="KW-0472">Membrane</keyword>
<keyword evidence="6" id="KW-1185">Reference proteome</keyword>
<dbReference type="PANTHER" id="PTHR33121">
    <property type="entry name" value="CYCLIC DI-GMP PHOSPHODIESTERASE PDEF"/>
    <property type="match status" value="1"/>
</dbReference>
<dbReference type="SUPFAM" id="SSF55073">
    <property type="entry name" value="Nucleotide cyclase"/>
    <property type="match status" value="1"/>
</dbReference>
<dbReference type="PROSITE" id="PS50883">
    <property type="entry name" value="EAL"/>
    <property type="match status" value="1"/>
</dbReference>
<dbReference type="SMART" id="SM00052">
    <property type="entry name" value="EAL"/>
    <property type="match status" value="1"/>
</dbReference>
<dbReference type="Gene3D" id="3.20.20.450">
    <property type="entry name" value="EAL domain"/>
    <property type="match status" value="1"/>
</dbReference>
<feature type="transmembrane region" description="Helical" evidence="1">
    <location>
        <begin position="148"/>
        <end position="171"/>
    </location>
</feature>
<dbReference type="PANTHER" id="PTHR33121:SF71">
    <property type="entry name" value="OXYGEN SENSOR PROTEIN DOSP"/>
    <property type="match status" value="1"/>
</dbReference>
<evidence type="ECO:0000313" key="5">
    <source>
        <dbReference type="EMBL" id="QKF77784.1"/>
    </source>
</evidence>
<dbReference type="InterPro" id="IPR003660">
    <property type="entry name" value="HAMP_dom"/>
</dbReference>
<evidence type="ECO:0000259" key="4">
    <source>
        <dbReference type="PROSITE" id="PS50887"/>
    </source>
</evidence>
<dbReference type="InterPro" id="IPR050706">
    <property type="entry name" value="Cyclic-di-GMP_PDE-like"/>
</dbReference>
<evidence type="ECO:0000259" key="3">
    <source>
        <dbReference type="PROSITE" id="PS50885"/>
    </source>
</evidence>
<dbReference type="SUPFAM" id="SSF141868">
    <property type="entry name" value="EAL domain-like"/>
    <property type="match status" value="1"/>
</dbReference>
<dbReference type="InterPro" id="IPR042461">
    <property type="entry name" value="LapD_MoxY_peri_C"/>
</dbReference>
<dbReference type="AlphaFoldDB" id="A0AAE7BHF2"/>
<feature type="domain" description="GGDEF" evidence="4">
    <location>
        <begin position="268"/>
        <end position="393"/>
    </location>
</feature>
<evidence type="ECO:0000259" key="2">
    <source>
        <dbReference type="PROSITE" id="PS50883"/>
    </source>
</evidence>
<dbReference type="InterPro" id="IPR032244">
    <property type="entry name" value="LapD_MoxY_N"/>
</dbReference>
<dbReference type="SMART" id="SM00267">
    <property type="entry name" value="GGDEF"/>
    <property type="match status" value="1"/>
</dbReference>
<reference evidence="5 6" key="1">
    <citation type="submission" date="2020-05" db="EMBL/GenBank/DDBJ databases">
        <title>Complete genome sequencing of Campylobacter and Arcobacter type strains.</title>
        <authorList>
            <person name="Miller W.G."/>
            <person name="Yee E."/>
        </authorList>
    </citation>
    <scope>NUCLEOTIDE SEQUENCE [LARGE SCALE GENOMIC DNA]</scope>
    <source>
        <strain evidence="5 6">LMG 25694</strain>
    </source>
</reference>
<dbReference type="InterPro" id="IPR029787">
    <property type="entry name" value="Nucleotide_cyclase"/>
</dbReference>
<dbReference type="InterPro" id="IPR035919">
    <property type="entry name" value="EAL_sf"/>
</dbReference>
<dbReference type="Proteomes" id="UP000503313">
    <property type="component" value="Chromosome"/>
</dbReference>
<dbReference type="GO" id="GO:0071111">
    <property type="term" value="F:cyclic-guanylate-specific phosphodiesterase activity"/>
    <property type="evidence" value="ECO:0007669"/>
    <property type="project" value="InterPro"/>
</dbReference>
<dbReference type="PROSITE" id="PS50885">
    <property type="entry name" value="HAMP"/>
    <property type="match status" value="1"/>
</dbReference>
<proteinExistence type="predicted"/>
<dbReference type="Pfam" id="PF16448">
    <property type="entry name" value="LapD_MoxY_N"/>
    <property type="match status" value="1"/>
</dbReference>
<dbReference type="EMBL" id="CP053835">
    <property type="protein sequence ID" value="QKF77784.1"/>
    <property type="molecule type" value="Genomic_DNA"/>
</dbReference>
<evidence type="ECO:0000256" key="1">
    <source>
        <dbReference type="SAM" id="Phobius"/>
    </source>
</evidence>
<sequence length="630" mass="73407">MSLFKQVSLVLSFIFAILFILITVVSFKIIKDSTEKSLYENVQNSVSSISLSITNAGTDISSIKTVINATFDNGNYEKIVFKDVDENIIYEVKKEIVLDEKNIPSWFIKLINIGEISAKSTISNGWNVLGNIEIYNDRTIFYNQIYSIFNNLIFSLLLSFTLLLFILFYLFKYMLKPLIVIKKQADAVMKNEFIIQNDLPFTSEFKSVTLSINSMIDKIEKMFENTNSVLKLNKELLYFDEVTKLNNRKYFILKANEYLDKYNPNNKGFVAIVSLKVDILNKMFGYERTNNILLKLSNLMKEEFQKDSNLVVRINGSEFVLLLPNINEEKVKADILEFTKKAYSILEIIKEKMFIGLFKYEAEQSVSTLLTKMDYVISQAKVYTEKEFYFIKDIDKCMTKEEWIKIINISLEEDYFKLLYRNVVDINLKDILHKTISFELNYDEDSFSYRGFIAPILELGRLNDVYLHIIEKVLKNNQNKDEDISIQLPTVFIEDLNNYPKLKELFTKISNNKNIIFEIEEEAFNKNLHNSVIYINLFKEFDFKFAIFNFIANSDDYSYLKELKPSYIKASKYFLLESRQSLNVLKILTQSLDIKLIATSVNDISDIDILSKIGINAICGPIMQNLSEEK</sequence>
<dbReference type="InterPro" id="IPR043128">
    <property type="entry name" value="Rev_trsase/Diguanyl_cyclase"/>
</dbReference>
<dbReference type="KEGG" id="adz:ADFLV_1766"/>
<protein>
    <submittedName>
        <fullName evidence="5">Diguanylate cyclase/phosphodiesterase (LapD/MoxY domain)</fullName>
    </submittedName>
</protein>
<dbReference type="Pfam" id="PF00563">
    <property type="entry name" value="EAL"/>
    <property type="match status" value="1"/>
</dbReference>
<dbReference type="RefSeq" id="WP_129010581.1">
    <property type="nucleotide sequence ID" value="NZ_CP053835.1"/>
</dbReference>
<keyword evidence="1" id="KW-0812">Transmembrane</keyword>
<feature type="domain" description="HAMP" evidence="3">
    <location>
        <begin position="172"/>
        <end position="224"/>
    </location>
</feature>
<dbReference type="InterPro" id="IPR001633">
    <property type="entry name" value="EAL_dom"/>
</dbReference>
<dbReference type="Pfam" id="PF00990">
    <property type="entry name" value="GGDEF"/>
    <property type="match status" value="1"/>
</dbReference>
<name>A0AAE7BHF2_9BACT</name>
<organism evidence="5 6">
    <name type="scientific">Arcobacter defluvii</name>
    <dbReference type="NCBI Taxonomy" id="873191"/>
    <lineage>
        <taxon>Bacteria</taxon>
        <taxon>Pseudomonadati</taxon>
        <taxon>Campylobacterota</taxon>
        <taxon>Epsilonproteobacteria</taxon>
        <taxon>Campylobacterales</taxon>
        <taxon>Arcobacteraceae</taxon>
        <taxon>Arcobacter</taxon>
    </lineage>
</organism>